<organism evidence="5 6">
    <name type="scientific">Sphingobacterium thermophilum</name>
    <dbReference type="NCBI Taxonomy" id="768534"/>
    <lineage>
        <taxon>Bacteria</taxon>
        <taxon>Pseudomonadati</taxon>
        <taxon>Bacteroidota</taxon>
        <taxon>Sphingobacteriia</taxon>
        <taxon>Sphingobacteriales</taxon>
        <taxon>Sphingobacteriaceae</taxon>
        <taxon>Sphingobacterium</taxon>
    </lineage>
</organism>
<comment type="caution">
    <text evidence="5">The sequence shown here is derived from an EMBL/GenBank/DDBJ whole genome shotgun (WGS) entry which is preliminary data.</text>
</comment>
<evidence type="ECO:0000259" key="4">
    <source>
        <dbReference type="Pfam" id="PF01420"/>
    </source>
</evidence>
<dbReference type="SUPFAM" id="SSF116734">
    <property type="entry name" value="DNA methylase specificity domain"/>
    <property type="match status" value="1"/>
</dbReference>
<evidence type="ECO:0000313" key="6">
    <source>
        <dbReference type="Proteomes" id="UP001500394"/>
    </source>
</evidence>
<dbReference type="Pfam" id="PF01420">
    <property type="entry name" value="Methylase_S"/>
    <property type="match status" value="1"/>
</dbReference>
<dbReference type="PANTHER" id="PTHR30408:SF12">
    <property type="entry name" value="TYPE I RESTRICTION ENZYME MJAVIII SPECIFICITY SUBUNIT"/>
    <property type="match status" value="1"/>
</dbReference>
<sequence length="198" mass="22859">MNWVRKLEEIVAIRSGMVVPKTSNKDERLLTDAFVRMIGTSDFDEDLNLRKDLEPNVLYKDSISRNFLQSNEILFNAKGNRFFAYLFQNEYENAIASAVFLVLTIVDENINPAYLTWYLNHPETLKIFNAKKTSQTIPSITKQELGELEIIIPKLSTQEKIVQLDQLKKQRTQILKQLAASQEAYINALTFKTIRNGK</sequence>
<keyword evidence="2" id="KW-0680">Restriction system</keyword>
<dbReference type="InterPro" id="IPR052021">
    <property type="entry name" value="Type-I_RS_S_subunit"/>
</dbReference>
<reference evidence="6" key="1">
    <citation type="journal article" date="2019" name="Int. J. Syst. Evol. Microbiol.">
        <title>The Global Catalogue of Microorganisms (GCM) 10K type strain sequencing project: providing services to taxonomists for standard genome sequencing and annotation.</title>
        <authorList>
            <consortium name="The Broad Institute Genomics Platform"/>
            <consortium name="The Broad Institute Genome Sequencing Center for Infectious Disease"/>
            <person name="Wu L."/>
            <person name="Ma J."/>
        </authorList>
    </citation>
    <scope>NUCLEOTIDE SEQUENCE [LARGE SCALE GENOMIC DNA]</scope>
    <source>
        <strain evidence="6">JCM 17858</strain>
    </source>
</reference>
<accession>A0ABP8R5V3</accession>
<evidence type="ECO:0000256" key="1">
    <source>
        <dbReference type="ARBA" id="ARBA00010923"/>
    </source>
</evidence>
<dbReference type="Gene3D" id="3.90.220.20">
    <property type="entry name" value="DNA methylase specificity domains"/>
    <property type="match status" value="1"/>
</dbReference>
<feature type="domain" description="Type I restriction modification DNA specificity" evidence="4">
    <location>
        <begin position="4"/>
        <end position="178"/>
    </location>
</feature>
<evidence type="ECO:0000256" key="2">
    <source>
        <dbReference type="ARBA" id="ARBA00022747"/>
    </source>
</evidence>
<name>A0ABP8R5V3_9SPHI</name>
<proteinExistence type="inferred from homology"/>
<evidence type="ECO:0000256" key="3">
    <source>
        <dbReference type="ARBA" id="ARBA00023125"/>
    </source>
</evidence>
<dbReference type="PANTHER" id="PTHR30408">
    <property type="entry name" value="TYPE-1 RESTRICTION ENZYME ECOKI SPECIFICITY PROTEIN"/>
    <property type="match status" value="1"/>
</dbReference>
<comment type="similarity">
    <text evidence="1">Belongs to the type-I restriction system S methylase family.</text>
</comment>
<dbReference type="CDD" id="cd16961">
    <property type="entry name" value="RMtype1_S_TRD-CR_like"/>
    <property type="match status" value="1"/>
</dbReference>
<protein>
    <recommendedName>
        <fullName evidence="4">Type I restriction modification DNA specificity domain-containing protein</fullName>
    </recommendedName>
</protein>
<gene>
    <name evidence="5" type="ORF">GCM10023173_20340</name>
</gene>
<keyword evidence="6" id="KW-1185">Reference proteome</keyword>
<dbReference type="Proteomes" id="UP001500394">
    <property type="component" value="Unassembled WGS sequence"/>
</dbReference>
<dbReference type="EMBL" id="BAABGR010000029">
    <property type="protein sequence ID" value="GAA4518455.1"/>
    <property type="molecule type" value="Genomic_DNA"/>
</dbReference>
<keyword evidence="3" id="KW-0238">DNA-binding</keyword>
<evidence type="ECO:0000313" key="5">
    <source>
        <dbReference type="EMBL" id="GAA4518455.1"/>
    </source>
</evidence>
<dbReference type="InterPro" id="IPR000055">
    <property type="entry name" value="Restrct_endonuc_typeI_TRD"/>
</dbReference>
<dbReference type="InterPro" id="IPR044946">
    <property type="entry name" value="Restrct_endonuc_typeI_TRD_sf"/>
</dbReference>